<proteinExistence type="predicted"/>
<dbReference type="SUPFAM" id="SSF53649">
    <property type="entry name" value="Alkaline phosphatase-like"/>
    <property type="match status" value="1"/>
</dbReference>
<accession>A0A927HAC7</accession>
<evidence type="ECO:0000256" key="4">
    <source>
        <dbReference type="ARBA" id="ARBA00022692"/>
    </source>
</evidence>
<dbReference type="GO" id="GO:0005886">
    <property type="term" value="C:plasma membrane"/>
    <property type="evidence" value="ECO:0007669"/>
    <property type="project" value="UniProtKB-SubCell"/>
</dbReference>
<keyword evidence="9" id="KW-0378">Hydrolase</keyword>
<dbReference type="PANTHER" id="PTHR47371:SF3">
    <property type="entry name" value="PHOSPHOGLYCEROL TRANSFERASE I"/>
    <property type="match status" value="1"/>
</dbReference>
<dbReference type="RefSeq" id="WP_190998072.1">
    <property type="nucleotide sequence ID" value="NZ_JACXSI010000019.1"/>
</dbReference>
<protein>
    <submittedName>
        <fullName evidence="9">Sulfatase-like hydrolase/transferase</fullName>
    </submittedName>
</protein>
<comment type="pathway">
    <text evidence="2">Cell wall biogenesis; lipoteichoic acid biosynthesis.</text>
</comment>
<sequence>MNKYSNIFTQIIIPLLTALLSFSIIEIIYRGGMTSFLSWIKYYPANSIYFLLFLFLLFASYMALNYKGYFIASVITSVLFSILAFSSHLKEVLRGDPLLPSDLTLVSEATDIITYFADLSLLKILVILLIIIFVIALFIFTVIKIKNVKRKKQDWVSPLIFLVLLIGFVYQDMYMDKGGMKNLFNIEIPTYNQSSNYSTNGVVLSFIRNLNNGVEKPENYSHKKVTEIINDTETKLDSDNSTANKPNIIIIQSEAFWDPTVMESVNYNQDPIPNFHSLASQFTSGTVTVPVYGGNTSNTEFEILTSLSTQFLPTGIVPYLNYANSPLPALPNILGNQGYTSTAIHTYHNWFYNRSSVYENLGFDNFLSLEFFPNPIEDAMYYRDNEITDEILKLVEENEEPNFIFAVTMQAHGPYKTDAKKYYASIEAELDDKDKSFSPNAENILEFYADTLVEVDKELGRLISSLEELEEDTIVVFYGDHLPLLGEDYQVYNEAGYFKNEQDYSDYQKIYKTPILIWDNFNTTREELNINSTFVGPYTLELAGLKGYYLTDYLNELNSQNKNYFPRLDYSNHSTLDETDIDNYKILQYDILFGRKYGLKDNEVDYEPSVTYRLGYADADIQNVKLTTYNDMKAYRITGEYFTTSYQVYINDEAVGSTFVSPEEIYAYIPNDIDPETIVMKIFDSKNTLLSVSNKYKLK</sequence>
<gene>
    <name evidence="9" type="ORF">IEO70_09130</name>
</gene>
<dbReference type="AlphaFoldDB" id="A0A927HAC7"/>
<keyword evidence="6 7" id="KW-0472">Membrane</keyword>
<reference evidence="9" key="1">
    <citation type="submission" date="2020-09" db="EMBL/GenBank/DDBJ databases">
        <title>Bacillus faecalis sp. nov., a moderately halophilic bacterium isolated from cow faeces.</title>
        <authorList>
            <person name="Jiang L."/>
            <person name="Lee J."/>
        </authorList>
    </citation>
    <scope>NUCLEOTIDE SEQUENCE</scope>
    <source>
        <strain evidence="9">AGMB 02131</strain>
    </source>
</reference>
<feature type="domain" description="Sulfatase N-terminal" evidence="8">
    <location>
        <begin position="246"/>
        <end position="543"/>
    </location>
</feature>
<dbReference type="GO" id="GO:0016787">
    <property type="term" value="F:hydrolase activity"/>
    <property type="evidence" value="ECO:0007669"/>
    <property type="project" value="UniProtKB-KW"/>
</dbReference>
<dbReference type="Proteomes" id="UP000602076">
    <property type="component" value="Unassembled WGS sequence"/>
</dbReference>
<keyword evidence="3" id="KW-1003">Cell membrane</keyword>
<feature type="transmembrane region" description="Helical" evidence="7">
    <location>
        <begin position="48"/>
        <end position="64"/>
    </location>
</feature>
<dbReference type="Pfam" id="PF00884">
    <property type="entry name" value="Sulfatase"/>
    <property type="match status" value="1"/>
</dbReference>
<evidence type="ECO:0000256" key="1">
    <source>
        <dbReference type="ARBA" id="ARBA00004651"/>
    </source>
</evidence>
<dbReference type="PANTHER" id="PTHR47371">
    <property type="entry name" value="LIPOTEICHOIC ACID SYNTHASE"/>
    <property type="match status" value="1"/>
</dbReference>
<evidence type="ECO:0000256" key="6">
    <source>
        <dbReference type="ARBA" id="ARBA00023136"/>
    </source>
</evidence>
<dbReference type="InterPro" id="IPR017850">
    <property type="entry name" value="Alkaline_phosphatase_core_sf"/>
</dbReference>
<dbReference type="CDD" id="cd16015">
    <property type="entry name" value="LTA_synthase"/>
    <property type="match status" value="1"/>
</dbReference>
<keyword evidence="4 7" id="KW-0812">Transmembrane</keyword>
<evidence type="ECO:0000256" key="5">
    <source>
        <dbReference type="ARBA" id="ARBA00022989"/>
    </source>
</evidence>
<feature type="transmembrane region" description="Helical" evidence="7">
    <location>
        <begin position="69"/>
        <end position="89"/>
    </location>
</feature>
<dbReference type="Gene3D" id="3.40.720.10">
    <property type="entry name" value="Alkaline Phosphatase, subunit A"/>
    <property type="match status" value="1"/>
</dbReference>
<comment type="caution">
    <text evidence="9">The sequence shown here is derived from an EMBL/GenBank/DDBJ whole genome shotgun (WGS) entry which is preliminary data.</text>
</comment>
<evidence type="ECO:0000313" key="10">
    <source>
        <dbReference type="Proteomes" id="UP000602076"/>
    </source>
</evidence>
<feature type="transmembrane region" description="Helical" evidence="7">
    <location>
        <begin position="7"/>
        <end position="28"/>
    </location>
</feature>
<comment type="subcellular location">
    <subcellularLocation>
        <location evidence="1">Cell membrane</location>
        <topology evidence="1">Multi-pass membrane protein</topology>
    </subcellularLocation>
</comment>
<keyword evidence="5 7" id="KW-1133">Transmembrane helix</keyword>
<evidence type="ECO:0000256" key="3">
    <source>
        <dbReference type="ARBA" id="ARBA00022475"/>
    </source>
</evidence>
<name>A0A927HAC7_9BACI</name>
<evidence type="ECO:0000259" key="8">
    <source>
        <dbReference type="Pfam" id="PF00884"/>
    </source>
</evidence>
<evidence type="ECO:0000256" key="2">
    <source>
        <dbReference type="ARBA" id="ARBA00004936"/>
    </source>
</evidence>
<organism evidence="9 10">
    <name type="scientific">Peribacillus faecalis</name>
    <dbReference type="NCBI Taxonomy" id="2772559"/>
    <lineage>
        <taxon>Bacteria</taxon>
        <taxon>Bacillati</taxon>
        <taxon>Bacillota</taxon>
        <taxon>Bacilli</taxon>
        <taxon>Bacillales</taxon>
        <taxon>Bacillaceae</taxon>
        <taxon>Peribacillus</taxon>
    </lineage>
</organism>
<dbReference type="EMBL" id="JACXSI010000019">
    <property type="protein sequence ID" value="MBD3108530.1"/>
    <property type="molecule type" value="Genomic_DNA"/>
</dbReference>
<feature type="transmembrane region" description="Helical" evidence="7">
    <location>
        <begin position="124"/>
        <end position="143"/>
    </location>
</feature>
<evidence type="ECO:0000313" key="9">
    <source>
        <dbReference type="EMBL" id="MBD3108530.1"/>
    </source>
</evidence>
<dbReference type="InterPro" id="IPR000917">
    <property type="entry name" value="Sulfatase_N"/>
</dbReference>
<dbReference type="InterPro" id="IPR050448">
    <property type="entry name" value="OpgB/LTA_synthase_biosynth"/>
</dbReference>
<keyword evidence="10" id="KW-1185">Reference proteome</keyword>
<evidence type="ECO:0000256" key="7">
    <source>
        <dbReference type="SAM" id="Phobius"/>
    </source>
</evidence>
<feature type="transmembrane region" description="Helical" evidence="7">
    <location>
        <begin position="155"/>
        <end position="174"/>
    </location>
</feature>